<dbReference type="InterPro" id="IPR000281">
    <property type="entry name" value="HTH_RpiR"/>
</dbReference>
<evidence type="ECO:0000313" key="4">
    <source>
        <dbReference type="Proteomes" id="UP000238916"/>
    </source>
</evidence>
<keyword evidence="1" id="KW-1133">Transmembrane helix</keyword>
<dbReference type="Gene3D" id="1.10.10.10">
    <property type="entry name" value="Winged helix-like DNA-binding domain superfamily/Winged helix DNA-binding domain"/>
    <property type="match status" value="1"/>
</dbReference>
<dbReference type="GO" id="GO:0097367">
    <property type="term" value="F:carbohydrate derivative binding"/>
    <property type="evidence" value="ECO:0007669"/>
    <property type="project" value="InterPro"/>
</dbReference>
<evidence type="ECO:0000256" key="1">
    <source>
        <dbReference type="SAM" id="Phobius"/>
    </source>
</evidence>
<keyword evidence="1" id="KW-0812">Transmembrane</keyword>
<reference evidence="4" key="1">
    <citation type="submission" date="2018-02" db="EMBL/GenBank/DDBJ databases">
        <authorList>
            <person name="Hausmann B."/>
        </authorList>
    </citation>
    <scope>NUCLEOTIDE SEQUENCE [LARGE SCALE GENOMIC DNA]</scope>
    <source>
        <strain evidence="4">Peat soil MAG SbF1</strain>
    </source>
</reference>
<dbReference type="EMBL" id="OMOF01000781">
    <property type="protein sequence ID" value="SPF55211.1"/>
    <property type="molecule type" value="Genomic_DNA"/>
</dbReference>
<dbReference type="PANTHER" id="PTHR30514:SF1">
    <property type="entry name" value="HTH-TYPE TRANSCRIPTIONAL REGULATOR HEXR-RELATED"/>
    <property type="match status" value="1"/>
</dbReference>
<name>A0A2U3LTI4_9FIRM</name>
<dbReference type="InterPro" id="IPR047640">
    <property type="entry name" value="RpiR-like"/>
</dbReference>
<dbReference type="PANTHER" id="PTHR30514">
    <property type="entry name" value="GLUCOKINASE"/>
    <property type="match status" value="1"/>
</dbReference>
<organism evidence="3 4">
    <name type="scientific">Candidatus Desulfosporosinus infrequens</name>
    <dbReference type="NCBI Taxonomy" id="2043169"/>
    <lineage>
        <taxon>Bacteria</taxon>
        <taxon>Bacillati</taxon>
        <taxon>Bacillota</taxon>
        <taxon>Clostridia</taxon>
        <taxon>Eubacteriales</taxon>
        <taxon>Desulfitobacteriaceae</taxon>
        <taxon>Desulfosporosinus</taxon>
    </lineage>
</organism>
<dbReference type="Proteomes" id="UP000238916">
    <property type="component" value="Unassembled WGS sequence"/>
</dbReference>
<dbReference type="InterPro" id="IPR036388">
    <property type="entry name" value="WH-like_DNA-bd_sf"/>
</dbReference>
<dbReference type="GO" id="GO:0003677">
    <property type="term" value="F:DNA binding"/>
    <property type="evidence" value="ECO:0007669"/>
    <property type="project" value="InterPro"/>
</dbReference>
<accession>A0A2U3LTI4</accession>
<protein>
    <recommendedName>
        <fullName evidence="2">HTH rpiR-type domain-containing protein</fullName>
    </recommendedName>
</protein>
<dbReference type="InterPro" id="IPR009057">
    <property type="entry name" value="Homeodomain-like_sf"/>
</dbReference>
<sequence>MNRERVENALSSCLPRIRSGFNELTKTEQKTATYILENPTEVIHMTITELAEAAQNAEATVFRLCKKLGFSGYQEMKIALAGDLYTPLESVYKEVDPADSIRTMASKIFLGINEGLPTKKPLKKPSKPSRKRGVLMCMDQVGQQSLLQILSIVLCGLAFLYGPTQILICK</sequence>
<feature type="transmembrane region" description="Helical" evidence="1">
    <location>
        <begin position="146"/>
        <end position="168"/>
    </location>
</feature>
<dbReference type="GO" id="GO:0003700">
    <property type="term" value="F:DNA-binding transcription factor activity"/>
    <property type="evidence" value="ECO:0007669"/>
    <property type="project" value="InterPro"/>
</dbReference>
<dbReference type="AlphaFoldDB" id="A0A2U3LTI4"/>
<feature type="domain" description="HTH rpiR-type" evidence="2">
    <location>
        <begin position="11"/>
        <end position="87"/>
    </location>
</feature>
<dbReference type="SUPFAM" id="SSF46689">
    <property type="entry name" value="Homeodomain-like"/>
    <property type="match status" value="1"/>
</dbReference>
<evidence type="ECO:0000259" key="2">
    <source>
        <dbReference type="PROSITE" id="PS51071"/>
    </source>
</evidence>
<evidence type="ECO:0000313" key="3">
    <source>
        <dbReference type="EMBL" id="SPF55211.1"/>
    </source>
</evidence>
<dbReference type="PROSITE" id="PS51071">
    <property type="entry name" value="HTH_RPIR"/>
    <property type="match status" value="1"/>
</dbReference>
<gene>
    <name evidence="3" type="ORF">SBF1_8010002</name>
</gene>
<proteinExistence type="predicted"/>
<dbReference type="Pfam" id="PF01418">
    <property type="entry name" value="HTH_6"/>
    <property type="match status" value="1"/>
</dbReference>
<keyword evidence="1" id="KW-0472">Membrane</keyword>